<protein>
    <submittedName>
        <fullName evidence="1">Uncharacterized protein</fullName>
    </submittedName>
</protein>
<dbReference type="Proteomes" id="UP000806378">
    <property type="component" value="Unassembled WGS sequence"/>
</dbReference>
<dbReference type="EMBL" id="MU091189">
    <property type="protein sequence ID" value="KAF7847150.1"/>
    <property type="molecule type" value="Genomic_DNA"/>
</dbReference>
<comment type="caution">
    <text evidence="1">The sequence shown here is derived from an EMBL/GenBank/DDBJ whole genome shotgun (WGS) entry which is preliminary data.</text>
</comment>
<accession>A0A8T0CHH0</accession>
<dbReference type="AlphaFoldDB" id="A0A8T0CHH0"/>
<name>A0A8T0CHH0_CORYI</name>
<reference evidence="1" key="1">
    <citation type="submission" date="2020-05" db="EMBL/GenBank/DDBJ databases">
        <title>WGS assembly of Corymbia citriodora subspecies variegata.</title>
        <authorList>
            <person name="Barry K."/>
            <person name="Hundley H."/>
            <person name="Shu S."/>
            <person name="Jenkins J."/>
            <person name="Grimwood J."/>
            <person name="Baten A."/>
        </authorList>
    </citation>
    <scope>NUCLEOTIDE SEQUENCE</scope>
    <source>
        <strain evidence="1">CV2-018</strain>
    </source>
</reference>
<evidence type="ECO:0000313" key="2">
    <source>
        <dbReference type="Proteomes" id="UP000806378"/>
    </source>
</evidence>
<organism evidence="1 2">
    <name type="scientific">Corymbia citriodora subsp. variegata</name>
    <dbReference type="NCBI Taxonomy" id="360336"/>
    <lineage>
        <taxon>Eukaryota</taxon>
        <taxon>Viridiplantae</taxon>
        <taxon>Streptophyta</taxon>
        <taxon>Embryophyta</taxon>
        <taxon>Tracheophyta</taxon>
        <taxon>Spermatophyta</taxon>
        <taxon>Magnoliopsida</taxon>
        <taxon>eudicotyledons</taxon>
        <taxon>Gunneridae</taxon>
        <taxon>Pentapetalae</taxon>
        <taxon>rosids</taxon>
        <taxon>malvids</taxon>
        <taxon>Myrtales</taxon>
        <taxon>Myrtaceae</taxon>
        <taxon>Myrtoideae</taxon>
        <taxon>Eucalypteae</taxon>
        <taxon>Corymbia</taxon>
    </lineage>
</organism>
<gene>
    <name evidence="1" type="ORF">BT93_L3283</name>
</gene>
<keyword evidence="2" id="KW-1185">Reference proteome</keyword>
<sequence>MRHRRLMNREEHVKSLRLRLGDSHLLLLRHFSWFSINFLRLVSPNRFLWPVTRINSQVEIKPSLYLGTCFCPTDWSETAKSKVSFRKLREPHGPELKF</sequence>
<proteinExistence type="predicted"/>
<dbReference type="Gramene" id="rna-gnl|WGS:JABURB|Cocit.L3283.1">
    <property type="protein sequence ID" value="cds-KAF7847150.1"/>
    <property type="gene ID" value="gene-BT93_L3283"/>
</dbReference>
<evidence type="ECO:0000313" key="1">
    <source>
        <dbReference type="EMBL" id="KAF7847150.1"/>
    </source>
</evidence>